<feature type="compositionally biased region" description="Polar residues" evidence="1">
    <location>
        <begin position="134"/>
        <end position="145"/>
    </location>
</feature>
<dbReference type="InterPro" id="IPR018247">
    <property type="entry name" value="EF_Hand_1_Ca_BS"/>
</dbReference>
<feature type="region of interest" description="Disordered" evidence="1">
    <location>
        <begin position="115"/>
        <end position="153"/>
    </location>
</feature>
<accession>A0ABS4XBA3</accession>
<evidence type="ECO:0000256" key="1">
    <source>
        <dbReference type="SAM" id="MobiDB-lite"/>
    </source>
</evidence>
<evidence type="ECO:0000313" key="2">
    <source>
        <dbReference type="EMBL" id="MBP2385745.1"/>
    </source>
</evidence>
<protein>
    <recommendedName>
        <fullName evidence="4">SHOCT domain-containing protein</fullName>
    </recommendedName>
</protein>
<reference evidence="2 3" key="1">
    <citation type="submission" date="2021-03" db="EMBL/GenBank/DDBJ databases">
        <title>Sequencing the genomes of 1000 actinobacteria strains.</title>
        <authorList>
            <person name="Klenk H.-P."/>
        </authorList>
    </citation>
    <scope>NUCLEOTIDE SEQUENCE [LARGE SCALE GENOMIC DNA]</scope>
    <source>
        <strain evidence="2 3">DSM 15797</strain>
    </source>
</reference>
<comment type="caution">
    <text evidence="2">The sequence shown here is derived from an EMBL/GenBank/DDBJ whole genome shotgun (WGS) entry which is preliminary data.</text>
</comment>
<sequence length="221" mass="23612">MLSPVVVIERNTHEGRVGRGDDVYASRRQMGGLVADAHGVSGLVLVLEPAFAVSLAGELVRGGREILRTERIPEPAVNAIIGLYQNPSETQCTGRRTCLVVVFVAPVSLDLPLERQPWPVPPKPFRAGLPPISSAGTEPGTSRSDTLPPGSGRRLASHARELLRLPTTRRSCGPATTAGTDMLAQLQRHIDLSQSGLLTEQEFTATNAKLPGLVAKHSTPR</sequence>
<dbReference type="PROSITE" id="PS00018">
    <property type="entry name" value="EF_HAND_1"/>
    <property type="match status" value="1"/>
</dbReference>
<name>A0ABS4XBA3_9MICC</name>
<organism evidence="2 3">
    <name type="scientific">Paeniglutamicibacter kerguelensis</name>
    <dbReference type="NCBI Taxonomy" id="254788"/>
    <lineage>
        <taxon>Bacteria</taxon>
        <taxon>Bacillati</taxon>
        <taxon>Actinomycetota</taxon>
        <taxon>Actinomycetes</taxon>
        <taxon>Micrococcales</taxon>
        <taxon>Micrococcaceae</taxon>
        <taxon>Paeniglutamicibacter</taxon>
    </lineage>
</organism>
<proteinExistence type="predicted"/>
<dbReference type="Proteomes" id="UP001296993">
    <property type="component" value="Unassembled WGS sequence"/>
</dbReference>
<gene>
    <name evidence="2" type="ORF">JOF47_001256</name>
</gene>
<dbReference type="EMBL" id="JAGIOF010000001">
    <property type="protein sequence ID" value="MBP2385745.1"/>
    <property type="molecule type" value="Genomic_DNA"/>
</dbReference>
<keyword evidence="3" id="KW-1185">Reference proteome</keyword>
<evidence type="ECO:0000313" key="3">
    <source>
        <dbReference type="Proteomes" id="UP001296993"/>
    </source>
</evidence>
<evidence type="ECO:0008006" key="4">
    <source>
        <dbReference type="Google" id="ProtNLM"/>
    </source>
</evidence>